<dbReference type="OMA" id="YVFDGAW"/>
<protein>
    <submittedName>
        <fullName evidence="2">Uncharacterized protein</fullName>
    </submittedName>
</protein>
<dbReference type="OrthoDB" id="1425700at2"/>
<proteinExistence type="predicted"/>
<keyword evidence="3" id="KW-1185">Reference proteome</keyword>
<keyword evidence="1" id="KW-0472">Membrane</keyword>
<feature type="transmembrane region" description="Helical" evidence="1">
    <location>
        <begin position="17"/>
        <end position="38"/>
    </location>
</feature>
<keyword evidence="1" id="KW-0812">Transmembrane</keyword>
<comment type="caution">
    <text evidence="2">The sequence shown here is derived from an EMBL/GenBank/DDBJ whole genome shotgun (WGS) entry which is preliminary data.</text>
</comment>
<reference evidence="2 3" key="1">
    <citation type="submission" date="2015-08" db="EMBL/GenBank/DDBJ databases">
        <title>Antibacterial properties of a collection of Vibrionaceae strains.</title>
        <authorList>
            <person name="Giubergia S."/>
        </authorList>
    </citation>
    <scope>NUCLEOTIDE SEQUENCE [LARGE SCALE GENOMIC DNA]</scope>
    <source>
        <strain evidence="2 3">S0821</strain>
    </source>
</reference>
<organism evidence="2 3">
    <name type="scientific">Vibrio furnissii</name>
    <dbReference type="NCBI Taxonomy" id="29494"/>
    <lineage>
        <taxon>Bacteria</taxon>
        <taxon>Pseudomonadati</taxon>
        <taxon>Pseudomonadota</taxon>
        <taxon>Gammaproteobacteria</taxon>
        <taxon>Vibrionales</taxon>
        <taxon>Vibrionaceae</taxon>
        <taxon>Vibrio</taxon>
    </lineage>
</organism>
<gene>
    <name evidence="2" type="ORF">AMR76_08635</name>
</gene>
<evidence type="ECO:0000256" key="1">
    <source>
        <dbReference type="SAM" id="Phobius"/>
    </source>
</evidence>
<evidence type="ECO:0000313" key="2">
    <source>
        <dbReference type="EMBL" id="KQH86608.1"/>
    </source>
</evidence>
<name>A0A0Q2V1H2_VIBFU</name>
<feature type="transmembrane region" description="Helical" evidence="1">
    <location>
        <begin position="73"/>
        <end position="90"/>
    </location>
</feature>
<keyword evidence="1" id="KW-1133">Transmembrane helix</keyword>
<feature type="transmembrane region" description="Helical" evidence="1">
    <location>
        <begin position="140"/>
        <end position="158"/>
    </location>
</feature>
<accession>A0A0Q2V1H2</accession>
<feature type="transmembrane region" description="Helical" evidence="1">
    <location>
        <begin position="50"/>
        <end position="67"/>
    </location>
</feature>
<dbReference type="AlphaFoldDB" id="A0A0Q2V1H2"/>
<evidence type="ECO:0000313" key="3">
    <source>
        <dbReference type="Proteomes" id="UP000051221"/>
    </source>
</evidence>
<dbReference type="GeneID" id="50533848"/>
<feature type="transmembrane region" description="Helical" evidence="1">
    <location>
        <begin position="102"/>
        <end position="120"/>
    </location>
</feature>
<dbReference type="Proteomes" id="UP000051221">
    <property type="component" value="Unassembled WGS sequence"/>
</dbReference>
<dbReference type="RefSeq" id="WP_004728474.1">
    <property type="nucleotide sequence ID" value="NZ_CABLCD010000018.1"/>
</dbReference>
<dbReference type="InParanoid" id="A0A0Q2V1H2"/>
<dbReference type="EMBL" id="LKHS01000006">
    <property type="protein sequence ID" value="KQH86608.1"/>
    <property type="molecule type" value="Genomic_DNA"/>
</dbReference>
<sequence>MSTHDAKLQILSSGKELLVLIAMLLLAPLALYVDLTLLHNDIGEISVTEISQEALIAFAALMFALAAKRTPQARGFYLLAAGFFSCVLIRELDQLFDVVYHGFWLIPALLVAMASIGYTVLYCSDSVWVPMAAFTKQREYVYMIGGLLMVLVFSRVFGSGRLLWEHIMGQEYNFVFKSALQEGLELLGYTWMSYAAYYHCWRRQTQTDEIQSSLTRLIDV</sequence>